<dbReference type="CDD" id="cd00085">
    <property type="entry name" value="HNHc"/>
    <property type="match status" value="1"/>
</dbReference>
<reference evidence="1" key="1">
    <citation type="submission" date="2023-02" db="EMBL/GenBank/DDBJ databases">
        <title>Streptococcus sp. Genome Sequencing and Assembly.</title>
        <authorList>
            <person name="Shore S.M."/>
            <person name="Nicholson T.L."/>
        </authorList>
    </citation>
    <scope>NUCLEOTIDE SEQUENCE</scope>
    <source>
        <strain evidence="1">29887</strain>
    </source>
</reference>
<sequence>MVQNKEDLLMQEILSVSLGNVNLADTELLKTAYGKSRKIRKIVKDLNKNAYRKKSPVKFAKAQFDIILNNYHSFLVESSQINNFIVNDSNFFYNYYRRKSDYNVLYESIYELYDCFDTKWLKEYVDLQLLLQEINSTKDKFKCPICQAQLDGHFEKDHFLPRSIFPVLSISRKNFTPICRTCNSKTYKGDSIPAIPIIIPNECSNGPLEDYIEFEFISSGENTYKEVKEYLEGIGLTVDQDQILCNVRPREGLSSLDETRVNNLINLFKLKKRFNESEIILFTESDISDFYNKVNKSVCSLPQKRRADIEGIIQCSLIDKVRELEKKDKPEVYRKYRRSKLQYLVEKTKDIKVYEILNNPQ</sequence>
<gene>
    <name evidence="1" type="ORF">PW252_10745</name>
</gene>
<name>A0AA96VZW7_9STRE</name>
<accession>A0AA96VZW7</accession>
<evidence type="ECO:0000313" key="1">
    <source>
        <dbReference type="EMBL" id="WNY51030.1"/>
    </source>
</evidence>
<evidence type="ECO:0008006" key="2">
    <source>
        <dbReference type="Google" id="ProtNLM"/>
    </source>
</evidence>
<dbReference type="EMBL" id="CP118735">
    <property type="protein sequence ID" value="WNY51030.1"/>
    <property type="molecule type" value="Genomic_DNA"/>
</dbReference>
<dbReference type="KEGG" id="sins:PW252_10745"/>
<organism evidence="1">
    <name type="scientific">Streptococcus iners</name>
    <dbReference type="NCBI Taxonomy" id="3028084"/>
    <lineage>
        <taxon>Bacteria</taxon>
        <taxon>Bacillati</taxon>
        <taxon>Bacillota</taxon>
        <taxon>Bacilli</taxon>
        <taxon>Lactobacillales</taxon>
        <taxon>Streptococcaceae</taxon>
        <taxon>Streptococcus</taxon>
    </lineage>
</organism>
<dbReference type="RefSeq" id="WP_248049219.1">
    <property type="nucleotide sequence ID" value="NZ_CP118735.1"/>
</dbReference>
<dbReference type="Gene3D" id="1.10.30.50">
    <property type="match status" value="1"/>
</dbReference>
<dbReference type="AlphaFoldDB" id="A0AA96VZW7"/>
<proteinExistence type="predicted"/>
<protein>
    <recommendedName>
        <fullName evidence="2">HNH endonuclease</fullName>
    </recommendedName>
</protein>
<dbReference type="InterPro" id="IPR003615">
    <property type="entry name" value="HNH_nuc"/>
</dbReference>